<evidence type="ECO:0000256" key="1">
    <source>
        <dbReference type="ARBA" id="ARBA00022723"/>
    </source>
</evidence>
<evidence type="ECO:0000313" key="6">
    <source>
        <dbReference type="EMBL" id="CAE2190817.1"/>
    </source>
</evidence>
<evidence type="ECO:0000256" key="3">
    <source>
        <dbReference type="ARBA" id="ARBA00022833"/>
    </source>
</evidence>
<protein>
    <recommendedName>
        <fullName evidence="5">G-patch domain-containing protein</fullName>
    </recommendedName>
</protein>
<gene>
    <name evidence="6" type="ORF">GTHE00462_LOCUS128</name>
</gene>
<keyword evidence="1" id="KW-0479">Metal-binding</keyword>
<reference evidence="6" key="1">
    <citation type="submission" date="2021-01" db="EMBL/GenBank/DDBJ databases">
        <authorList>
            <person name="Corre E."/>
            <person name="Pelletier E."/>
            <person name="Niang G."/>
            <person name="Scheremetjew M."/>
            <person name="Finn R."/>
            <person name="Kale V."/>
            <person name="Holt S."/>
            <person name="Cochrane G."/>
            <person name="Meng A."/>
            <person name="Brown T."/>
            <person name="Cohen L."/>
        </authorList>
    </citation>
    <scope>NUCLEOTIDE SEQUENCE</scope>
    <source>
        <strain evidence="6">CCMP 2712</strain>
    </source>
</reference>
<dbReference type="InterPro" id="IPR022776">
    <property type="entry name" value="TRM13/UPF0224_CHHC_Znf_dom"/>
</dbReference>
<keyword evidence="3" id="KW-0862">Zinc</keyword>
<proteinExistence type="predicted"/>
<dbReference type="InterPro" id="IPR000467">
    <property type="entry name" value="G_patch_dom"/>
</dbReference>
<dbReference type="SMART" id="SM00443">
    <property type="entry name" value="G_patch"/>
    <property type="match status" value="1"/>
</dbReference>
<dbReference type="Pfam" id="PF05253">
    <property type="entry name" value="zf-U11-48K"/>
    <property type="match status" value="1"/>
</dbReference>
<feature type="region of interest" description="Disordered" evidence="4">
    <location>
        <begin position="158"/>
        <end position="181"/>
    </location>
</feature>
<organism evidence="6">
    <name type="scientific">Guillardia theta</name>
    <name type="common">Cryptophyte</name>
    <name type="synonym">Cryptomonas phi</name>
    <dbReference type="NCBI Taxonomy" id="55529"/>
    <lineage>
        <taxon>Eukaryota</taxon>
        <taxon>Cryptophyceae</taxon>
        <taxon>Pyrenomonadales</taxon>
        <taxon>Geminigeraceae</taxon>
        <taxon>Guillardia</taxon>
    </lineage>
</organism>
<accession>A0A7S4H846</accession>
<feature type="compositionally biased region" description="Acidic residues" evidence="4">
    <location>
        <begin position="7"/>
        <end position="17"/>
    </location>
</feature>
<feature type="region of interest" description="Disordered" evidence="4">
    <location>
        <begin position="1"/>
        <end position="64"/>
    </location>
</feature>
<evidence type="ECO:0000259" key="5">
    <source>
        <dbReference type="PROSITE" id="PS50174"/>
    </source>
</evidence>
<dbReference type="GO" id="GO:0003676">
    <property type="term" value="F:nucleic acid binding"/>
    <property type="evidence" value="ECO:0007669"/>
    <property type="project" value="InterPro"/>
</dbReference>
<evidence type="ECO:0000256" key="4">
    <source>
        <dbReference type="SAM" id="MobiDB-lite"/>
    </source>
</evidence>
<dbReference type="PROSITE" id="PS50174">
    <property type="entry name" value="G_PATCH"/>
    <property type="match status" value="1"/>
</dbReference>
<dbReference type="AlphaFoldDB" id="A0A7S4H846"/>
<evidence type="ECO:0000256" key="2">
    <source>
        <dbReference type="ARBA" id="ARBA00022771"/>
    </source>
</evidence>
<dbReference type="Pfam" id="PF01585">
    <property type="entry name" value="G-patch"/>
    <property type="match status" value="1"/>
</dbReference>
<feature type="domain" description="G-patch" evidence="5">
    <location>
        <begin position="37"/>
        <end position="84"/>
    </location>
</feature>
<keyword evidence="2" id="KW-0863">Zinc-finger</keyword>
<name>A0A7S4H846_GUITH</name>
<dbReference type="EMBL" id="HBKN01000142">
    <property type="protein sequence ID" value="CAE2190817.1"/>
    <property type="molecule type" value="Transcribed_RNA"/>
</dbReference>
<sequence>MMMSSMEEPESSPDLDESAAACDPTERSSQSEADSEGEGIGAKLMKKCGWRPGETIGADGSKGLLSPLKSRVRLDRTCIGHSQSQSIDAERAGDFLNVKSNRVVRAGHDKPRTSRRKKGQGVHDMDIRHTSWVGNVHSPRCKYDPRHRMELRKLKAHEERCPANPNNRNTVGLKEKPLQVN</sequence>
<dbReference type="GO" id="GO:0008270">
    <property type="term" value="F:zinc ion binding"/>
    <property type="evidence" value="ECO:0007669"/>
    <property type="project" value="UniProtKB-KW"/>
</dbReference>